<evidence type="ECO:0000313" key="2">
    <source>
        <dbReference type="EMBL" id="KOS40943.1"/>
    </source>
</evidence>
<sequence>MSSDSSLPIVAQGLFVGISAVSGIYGAIVVLCKGRTWLGTDDRRAARRGGRLRATKYATSPSPLQYNSIQIQFRFSSDSVQFTFKLPMPILEGINFTLISLVMVFT</sequence>
<evidence type="ECO:0000256" key="1">
    <source>
        <dbReference type="SAM" id="Phobius"/>
    </source>
</evidence>
<evidence type="ECO:0000313" key="3">
    <source>
        <dbReference type="Proteomes" id="UP000037696"/>
    </source>
</evidence>
<dbReference type="Proteomes" id="UP000037696">
    <property type="component" value="Unassembled WGS sequence"/>
</dbReference>
<keyword evidence="1" id="KW-0812">Transmembrane</keyword>
<dbReference type="AlphaFoldDB" id="A0A0M9WDZ2"/>
<keyword evidence="1" id="KW-0472">Membrane</keyword>
<gene>
    <name evidence="2" type="ORF">ACN38_g8178</name>
</gene>
<proteinExistence type="predicted"/>
<keyword evidence="3" id="KW-1185">Reference proteome</keyword>
<name>A0A0M9WDZ2_9EURO</name>
<dbReference type="EMBL" id="LHQQ01000146">
    <property type="protein sequence ID" value="KOS40943.1"/>
    <property type="molecule type" value="Genomic_DNA"/>
</dbReference>
<organism evidence="2 3">
    <name type="scientific">Penicillium nordicum</name>
    <dbReference type="NCBI Taxonomy" id="229535"/>
    <lineage>
        <taxon>Eukaryota</taxon>
        <taxon>Fungi</taxon>
        <taxon>Dikarya</taxon>
        <taxon>Ascomycota</taxon>
        <taxon>Pezizomycotina</taxon>
        <taxon>Eurotiomycetes</taxon>
        <taxon>Eurotiomycetidae</taxon>
        <taxon>Eurotiales</taxon>
        <taxon>Aspergillaceae</taxon>
        <taxon>Penicillium</taxon>
    </lineage>
</organism>
<protein>
    <submittedName>
        <fullName evidence="2">Uncharacterized protein</fullName>
    </submittedName>
</protein>
<feature type="transmembrane region" description="Helical" evidence="1">
    <location>
        <begin position="12"/>
        <end position="32"/>
    </location>
</feature>
<comment type="caution">
    <text evidence="2">The sequence shown here is derived from an EMBL/GenBank/DDBJ whole genome shotgun (WGS) entry which is preliminary data.</text>
</comment>
<accession>A0A0M9WDZ2</accession>
<reference evidence="2 3" key="1">
    <citation type="submission" date="2015-08" db="EMBL/GenBank/DDBJ databases">
        <title>Genome sequencing of Penicillium nordicum.</title>
        <authorList>
            <person name="Nguyen H.D."/>
            <person name="Seifert K.A."/>
        </authorList>
    </citation>
    <scope>NUCLEOTIDE SEQUENCE [LARGE SCALE GENOMIC DNA]</scope>
    <source>
        <strain evidence="2 3">DAOMC 185683</strain>
    </source>
</reference>
<keyword evidence="1" id="KW-1133">Transmembrane helix</keyword>